<dbReference type="Pfam" id="PF17660">
    <property type="entry name" value="BTRD1"/>
    <property type="match status" value="5"/>
</dbReference>
<organism evidence="2 3">
    <name type="scientific">Nonomuraea soli</name>
    <dbReference type="NCBI Taxonomy" id="1032476"/>
    <lineage>
        <taxon>Bacteria</taxon>
        <taxon>Bacillati</taxon>
        <taxon>Actinomycetota</taxon>
        <taxon>Actinomycetes</taxon>
        <taxon>Streptosporangiales</taxon>
        <taxon>Streptosporangiaceae</taxon>
        <taxon>Nonomuraea</taxon>
    </lineage>
</organism>
<dbReference type="InterPro" id="IPR001466">
    <property type="entry name" value="Beta-lactam-related"/>
</dbReference>
<dbReference type="InterPro" id="IPR006311">
    <property type="entry name" value="TAT_signal"/>
</dbReference>
<sequence length="630" mass="68964">MTVHSRRDVLHAGAALGMAIGLDWAGITAPTGRTPSGWVARHNLTSAQYQAEWDRLSALGYRPAHVSGYAAGGQARYAGIWEKAPGPPLIARHGLTSEQYQAEFTRVTGQGYRLVQVSGYDVGGRPHFAAIWERAGGSPWVARHNLTSAQYQAEFTRLTGQGYRLTCVDGYQSGRQALFAAIWEQTAGPPWVARHNLTSAQYQAEFTRLTAQGYRPVHVSGYTVDGNDLYAAIWAQGAGPRWSARHGLDSAAYQAAFDDHQRRGYRPLQVSGYGSPRFAAIWVHQTPAAGDFAAVDTVVNRHLTGSGVAGISLAVARRGRLVLAKGYGLARRDTGERVTPRHLMRVASISKPITAVAVMRLVEAGRLTLDQRVFGQGALLGTRFGTKPYTANLRAITVRHLLQHTSGGWPNDGDDPMFKNPAMTHAQLITWTLDNQPQKHAPGARHLYSNFGYCLLGRIIETVSGMGYAEYVRRNVLAPSGITNMHLAGDTLAQRRSDEVIYYGTDPYAIPARRMDAHGGWLASPTDILRFAVRADGFGAVPDLLRSDTTRVMTTPSSVFDGYACGWAVNKADTWWHTGRLTPNGTEAVLVRTAGEFCWMAVSNGNRVDLDTMMWEVHRAVATWPSHNLF</sequence>
<dbReference type="Proteomes" id="UP000530928">
    <property type="component" value="Unassembled WGS sequence"/>
</dbReference>
<name>A0A7W0HS04_9ACTN</name>
<evidence type="ECO:0000259" key="1">
    <source>
        <dbReference type="Pfam" id="PF00144"/>
    </source>
</evidence>
<dbReference type="PANTHER" id="PTHR46825:SF7">
    <property type="entry name" value="D-ALANYL-D-ALANINE CARBOXYPEPTIDASE"/>
    <property type="match status" value="1"/>
</dbReference>
<dbReference type="InterPro" id="IPR049511">
    <property type="entry name" value="PGH-like_rpt"/>
</dbReference>
<dbReference type="Pfam" id="PF00144">
    <property type="entry name" value="Beta-lactamase"/>
    <property type="match status" value="1"/>
</dbReference>
<comment type="caution">
    <text evidence="2">The sequence shown here is derived from an EMBL/GenBank/DDBJ whole genome shotgun (WGS) entry which is preliminary data.</text>
</comment>
<dbReference type="AlphaFoldDB" id="A0A7W0HS04"/>
<dbReference type="InterPro" id="IPR050491">
    <property type="entry name" value="AmpC-like"/>
</dbReference>
<accession>A0A7W0HS04</accession>
<evidence type="ECO:0000313" key="2">
    <source>
        <dbReference type="EMBL" id="MBA2893377.1"/>
    </source>
</evidence>
<evidence type="ECO:0000313" key="3">
    <source>
        <dbReference type="Proteomes" id="UP000530928"/>
    </source>
</evidence>
<keyword evidence="3" id="KW-1185">Reference proteome</keyword>
<proteinExistence type="predicted"/>
<dbReference type="SUPFAM" id="SSF56601">
    <property type="entry name" value="beta-lactamase/transpeptidase-like"/>
    <property type="match status" value="1"/>
</dbReference>
<dbReference type="PROSITE" id="PS51318">
    <property type="entry name" value="TAT"/>
    <property type="match status" value="1"/>
</dbReference>
<reference evidence="2 3" key="1">
    <citation type="submission" date="2020-07" db="EMBL/GenBank/DDBJ databases">
        <title>Genomic Encyclopedia of Type Strains, Phase IV (KMG-IV): sequencing the most valuable type-strain genomes for metagenomic binning, comparative biology and taxonomic classification.</title>
        <authorList>
            <person name="Goeker M."/>
        </authorList>
    </citation>
    <scope>NUCLEOTIDE SEQUENCE [LARGE SCALE GENOMIC DNA]</scope>
    <source>
        <strain evidence="2 3">DSM 45533</strain>
    </source>
</reference>
<dbReference type="PANTHER" id="PTHR46825">
    <property type="entry name" value="D-ALANYL-D-ALANINE-CARBOXYPEPTIDASE/ENDOPEPTIDASE AMPH"/>
    <property type="match status" value="1"/>
</dbReference>
<dbReference type="EMBL" id="JACDUR010000004">
    <property type="protein sequence ID" value="MBA2893377.1"/>
    <property type="molecule type" value="Genomic_DNA"/>
</dbReference>
<feature type="domain" description="Beta-lactamase-related" evidence="1">
    <location>
        <begin position="296"/>
        <end position="615"/>
    </location>
</feature>
<dbReference type="InterPro" id="IPR012338">
    <property type="entry name" value="Beta-lactam/transpept-like"/>
</dbReference>
<protein>
    <submittedName>
        <fullName evidence="2">CubicO group peptidase (Beta-lactamase class C family)</fullName>
    </submittedName>
</protein>
<dbReference type="RefSeq" id="WP_220133831.1">
    <property type="nucleotide sequence ID" value="NZ_BAABAM010000003.1"/>
</dbReference>
<gene>
    <name evidence="2" type="ORF">HNR30_004731</name>
</gene>
<dbReference type="Gene3D" id="3.40.710.10">
    <property type="entry name" value="DD-peptidase/beta-lactamase superfamily"/>
    <property type="match status" value="1"/>
</dbReference>